<reference evidence="3" key="2">
    <citation type="journal article" date="2021" name="PeerJ">
        <title>Extensive microbial diversity within the chicken gut microbiome revealed by metagenomics and culture.</title>
        <authorList>
            <person name="Gilroy R."/>
            <person name="Ravi A."/>
            <person name="Getino M."/>
            <person name="Pursley I."/>
            <person name="Horton D.L."/>
            <person name="Alikhan N.F."/>
            <person name="Baker D."/>
            <person name="Gharbi K."/>
            <person name="Hall N."/>
            <person name="Watson M."/>
            <person name="Adriaenssens E.M."/>
            <person name="Foster-Nyarko E."/>
            <person name="Jarju S."/>
            <person name="Secka A."/>
            <person name="Antonio M."/>
            <person name="Oren A."/>
            <person name="Chaudhuri R.R."/>
            <person name="La Ragione R."/>
            <person name="Hildebrand F."/>
            <person name="Pallen M.J."/>
        </authorList>
    </citation>
    <scope>NUCLEOTIDE SEQUENCE</scope>
    <source>
        <strain evidence="3">CHK154-7741</strain>
    </source>
</reference>
<sequence length="560" mass="62169">MENFLAKLKPDTKVNIGVSVSPNVGVEMIMVDPATHKIMKYARRDLSYNSSTREIEDYGEFKQALSDLFNEIKIAPQNANVVVNMPSVCFGHSFLPTVLDDEGVTTALTSEIEQNYLFKKNVPVVSWVEVKENNSTEKRYILYSAMQEGVVDVIKQIFTDLGATLIAIENTYSSLMKTLEYTEITKDFAASSGSWNILLVSQNSYAVFSLLGYSVIEYFEEPLAIRSFNNDEVYVAISQAASAVLEKYPTDKLLIISESNDVSAEILAMQLKQPGDVIFLECNQYAKSQIMDVDLNVLPHYIKAITPEAIGAAIYRFKDYRLKLNFLVTADYQAPDTIRVMGFDLTKEQLTIYSLIIGGLFILVGFLCSTIVGNYASQLEEKSSSLSNETTTLQKELTDLQSKGNKIDIYSAAKEIDQSMVDKILYYNSIGADIPAKVWLTVFYGDSNGAYGIKGETTSVDEVYLFFRNLKAQVPKSDLFLSKLSVDDQEGLIDIEKNPNASYTFELTNNKFSSVKIKDPNTEEDSSAKDKKGKKKPSSTSNPGKVGSGDLPDIPDLPGA</sequence>
<dbReference type="Gene3D" id="3.30.1490.300">
    <property type="match status" value="1"/>
</dbReference>
<comment type="caution">
    <text evidence="3">The sequence shown here is derived from an EMBL/GenBank/DDBJ whole genome shotgun (WGS) entry which is preliminary data.</text>
</comment>
<evidence type="ECO:0000256" key="1">
    <source>
        <dbReference type="SAM" id="MobiDB-lite"/>
    </source>
</evidence>
<name>A0A9D1SS15_9CLOT</name>
<evidence type="ECO:0000256" key="2">
    <source>
        <dbReference type="SAM" id="Phobius"/>
    </source>
</evidence>
<feature type="region of interest" description="Disordered" evidence="1">
    <location>
        <begin position="516"/>
        <end position="560"/>
    </location>
</feature>
<keyword evidence="2" id="KW-0812">Transmembrane</keyword>
<proteinExistence type="predicted"/>
<keyword evidence="2" id="KW-1133">Transmembrane helix</keyword>
<protein>
    <submittedName>
        <fullName evidence="3">Uncharacterized protein</fullName>
    </submittedName>
</protein>
<evidence type="ECO:0000313" key="4">
    <source>
        <dbReference type="Proteomes" id="UP000886748"/>
    </source>
</evidence>
<feature type="compositionally biased region" description="Basic and acidic residues" evidence="1">
    <location>
        <begin position="516"/>
        <end position="530"/>
    </location>
</feature>
<gene>
    <name evidence="3" type="ORF">IAD26_06200</name>
</gene>
<dbReference type="Proteomes" id="UP000886748">
    <property type="component" value="Unassembled WGS sequence"/>
</dbReference>
<keyword evidence="2" id="KW-0472">Membrane</keyword>
<dbReference type="Gene3D" id="3.30.420.40">
    <property type="match status" value="1"/>
</dbReference>
<dbReference type="EMBL" id="DVOD01000046">
    <property type="protein sequence ID" value="HIU92711.1"/>
    <property type="molecule type" value="Genomic_DNA"/>
</dbReference>
<accession>A0A9D1SS15</accession>
<reference evidence="3" key="1">
    <citation type="submission" date="2020-10" db="EMBL/GenBank/DDBJ databases">
        <authorList>
            <person name="Gilroy R."/>
        </authorList>
    </citation>
    <scope>NUCLEOTIDE SEQUENCE</scope>
    <source>
        <strain evidence="3">CHK154-7741</strain>
    </source>
</reference>
<organism evidence="3 4">
    <name type="scientific">Candidatus Limenecus avicola</name>
    <dbReference type="NCBI Taxonomy" id="2840847"/>
    <lineage>
        <taxon>Bacteria</taxon>
        <taxon>Bacillati</taxon>
        <taxon>Bacillota</taxon>
        <taxon>Clostridia</taxon>
        <taxon>Eubacteriales</taxon>
        <taxon>Clostridiaceae</taxon>
        <taxon>Clostridiaceae incertae sedis</taxon>
        <taxon>Candidatus Limenecus</taxon>
    </lineage>
</organism>
<feature type="transmembrane region" description="Helical" evidence="2">
    <location>
        <begin position="352"/>
        <end position="376"/>
    </location>
</feature>
<evidence type="ECO:0000313" key="3">
    <source>
        <dbReference type="EMBL" id="HIU92711.1"/>
    </source>
</evidence>
<dbReference type="AlphaFoldDB" id="A0A9D1SS15"/>